<dbReference type="AlphaFoldDB" id="A0A0C9U7Z7"/>
<reference evidence="2 3" key="1">
    <citation type="submission" date="2014-06" db="EMBL/GenBank/DDBJ databases">
        <title>Evolutionary Origins and Diversification of the Mycorrhizal Mutualists.</title>
        <authorList>
            <consortium name="DOE Joint Genome Institute"/>
            <consortium name="Mycorrhizal Genomics Consortium"/>
            <person name="Kohler A."/>
            <person name="Kuo A."/>
            <person name="Nagy L.G."/>
            <person name="Floudas D."/>
            <person name="Copeland A."/>
            <person name="Barry K.W."/>
            <person name="Cichocki N."/>
            <person name="Veneault-Fourrey C."/>
            <person name="LaButti K."/>
            <person name="Lindquist E.A."/>
            <person name="Lipzen A."/>
            <person name="Lundell T."/>
            <person name="Morin E."/>
            <person name="Murat C."/>
            <person name="Riley R."/>
            <person name="Ohm R."/>
            <person name="Sun H."/>
            <person name="Tunlid A."/>
            <person name="Henrissat B."/>
            <person name="Grigoriev I.V."/>
            <person name="Hibbett D.S."/>
            <person name="Martin F."/>
        </authorList>
    </citation>
    <scope>NUCLEOTIDE SEQUENCE [LARGE SCALE GENOMIC DNA]</scope>
    <source>
        <strain evidence="2 3">SS14</strain>
    </source>
</reference>
<evidence type="ECO:0000256" key="1">
    <source>
        <dbReference type="SAM" id="MobiDB-lite"/>
    </source>
</evidence>
<protein>
    <submittedName>
        <fullName evidence="2">Uncharacterized protein</fullName>
    </submittedName>
</protein>
<sequence>MDLAWVLNDVEACDKHYEAHTASHQASCEPEKALAARPASHGQTLSGLTPVPEDSYADQPEFSNTEGTLTGTPNPLGGGDGSGGPPSCGGPNLNSNLDPKGADGSPNDDNNKALN</sequence>
<proteinExistence type="predicted"/>
<organism evidence="2 3">
    <name type="scientific">Sphaerobolus stellatus (strain SS14)</name>
    <dbReference type="NCBI Taxonomy" id="990650"/>
    <lineage>
        <taxon>Eukaryota</taxon>
        <taxon>Fungi</taxon>
        <taxon>Dikarya</taxon>
        <taxon>Basidiomycota</taxon>
        <taxon>Agaricomycotina</taxon>
        <taxon>Agaricomycetes</taxon>
        <taxon>Phallomycetidae</taxon>
        <taxon>Geastrales</taxon>
        <taxon>Sphaerobolaceae</taxon>
        <taxon>Sphaerobolus</taxon>
    </lineage>
</organism>
<gene>
    <name evidence="2" type="ORF">M422DRAFT_267917</name>
</gene>
<feature type="compositionally biased region" description="Gly residues" evidence="1">
    <location>
        <begin position="76"/>
        <end position="87"/>
    </location>
</feature>
<accession>A0A0C9U7Z7</accession>
<feature type="region of interest" description="Disordered" evidence="1">
    <location>
        <begin position="19"/>
        <end position="115"/>
    </location>
</feature>
<keyword evidence="3" id="KW-1185">Reference proteome</keyword>
<evidence type="ECO:0000313" key="2">
    <source>
        <dbReference type="EMBL" id="KIJ30494.1"/>
    </source>
</evidence>
<dbReference type="Proteomes" id="UP000054279">
    <property type="component" value="Unassembled WGS sequence"/>
</dbReference>
<dbReference type="EMBL" id="KN837260">
    <property type="protein sequence ID" value="KIJ30494.1"/>
    <property type="molecule type" value="Genomic_DNA"/>
</dbReference>
<dbReference type="HOGENOM" id="CLU_2110519_0_0_1"/>
<evidence type="ECO:0000313" key="3">
    <source>
        <dbReference type="Proteomes" id="UP000054279"/>
    </source>
</evidence>
<name>A0A0C9U7Z7_SPHS4</name>